<sequence>MLKAFANSLTVVSGMSAGFAGPAIIFGLHYSLPAALGAVIGFQINRSHTP</sequence>
<keyword evidence="1" id="KW-0472">Membrane</keyword>
<evidence type="ECO:0000256" key="1">
    <source>
        <dbReference type="SAM" id="Phobius"/>
    </source>
</evidence>
<proteinExistence type="predicted"/>
<comment type="caution">
    <text evidence="2">The sequence shown here is derived from an EMBL/GenBank/DDBJ whole genome shotgun (WGS) entry which is preliminary data.</text>
</comment>
<feature type="transmembrane region" description="Helical" evidence="1">
    <location>
        <begin position="20"/>
        <end position="42"/>
    </location>
</feature>
<organism evidence="2 3">
    <name type="scientific">Candidatus Thalassospirochaeta sargassi</name>
    <dbReference type="NCBI Taxonomy" id="3119039"/>
    <lineage>
        <taxon>Bacteria</taxon>
        <taxon>Pseudomonadati</taxon>
        <taxon>Spirochaetota</taxon>
        <taxon>Spirochaetia</taxon>
        <taxon>Spirochaetales</taxon>
        <taxon>Spirochaetaceae</taxon>
        <taxon>Candidatus Thalassospirochaeta</taxon>
    </lineage>
</organism>
<keyword evidence="1" id="KW-1133">Transmembrane helix</keyword>
<keyword evidence="1" id="KW-0812">Transmembrane</keyword>
<accession>A0AAJ1MNQ8</accession>
<evidence type="ECO:0000313" key="3">
    <source>
        <dbReference type="Proteomes" id="UP001221217"/>
    </source>
</evidence>
<dbReference type="AlphaFoldDB" id="A0AAJ1MNQ8"/>
<evidence type="ECO:0000313" key="2">
    <source>
        <dbReference type="EMBL" id="MDC7228125.1"/>
    </source>
</evidence>
<reference evidence="2 3" key="1">
    <citation type="submission" date="2022-12" db="EMBL/GenBank/DDBJ databases">
        <title>Metagenome assembled genome from gulf of manar.</title>
        <authorList>
            <person name="Kohli P."/>
            <person name="Pk S."/>
            <person name="Venkata Ramana C."/>
            <person name="Sasikala C."/>
        </authorList>
    </citation>
    <scope>NUCLEOTIDE SEQUENCE [LARGE SCALE GENOMIC DNA]</scope>
    <source>
        <strain evidence="2">JB008</strain>
    </source>
</reference>
<gene>
    <name evidence="2" type="ORF">PQJ61_15280</name>
</gene>
<name>A0AAJ1MNQ8_9SPIO</name>
<protein>
    <submittedName>
        <fullName evidence="2">Uncharacterized protein</fullName>
    </submittedName>
</protein>
<dbReference type="EMBL" id="JAQQAL010000040">
    <property type="protein sequence ID" value="MDC7228125.1"/>
    <property type="molecule type" value="Genomic_DNA"/>
</dbReference>
<dbReference type="Proteomes" id="UP001221217">
    <property type="component" value="Unassembled WGS sequence"/>
</dbReference>